<dbReference type="GO" id="GO:1901858">
    <property type="term" value="P:regulation of mitochondrial DNA metabolic process"/>
    <property type="evidence" value="ECO:0007669"/>
    <property type="project" value="EnsemblFungi"/>
</dbReference>
<keyword evidence="2" id="KW-0496">Mitochondrion</keyword>
<dbReference type="HOGENOM" id="CLU_555750_0_0_1"/>
<dbReference type="Pfam" id="PF08692">
    <property type="entry name" value="Pet20"/>
    <property type="match status" value="1"/>
</dbReference>
<protein>
    <submittedName>
        <fullName evidence="3">Uncharacterized protein</fullName>
    </submittedName>
</protein>
<sequence length="490" mass="56848">MIGFIHDGLMVGSVMKSKPNLYVSRPMSTLFKKSVKSIRKETNSKEQSILKSNPFVGRHLKKKRTMVPRVGETDHIPVNEVQTEGLFAGYKPLFLGNSSISTQNRFYDNELHLKLLPQLSDLKLLGANAENFITESSSLHDTLSQKNNIQDIIEELKNATIHSQDINSDGEGITKPTIPWDASISGMLYKDRPFKAVPNSVVTKLKPFKMITSKDLGKDKQQPDNVMIKLKVHNARINDDSEFFNLFDVSYAEKLKKQKRKMRNSKSFQKKSIKTAQIHDHSIKNLISNYPFLKKDQTIFKTEIEKLNSFLAKEFNRLTKLTIYSDVRETRLPLYIYVNNTLAARKAFNRYLKKRMMDEISPIYLTLRQIITSPKELISFDNNLSQRMHETVRDLKRSMPSVYYYNSGIDCIIQSSPVPGFKRIHWLKPTKRRHTFYGKNFDKSYLFNLNKECSVTRNGIRYMQYPINLISSDFDEVFSSWNYSSSKRTL</sequence>
<gene>
    <name evidence="3" type="primary">NDAI0A06110</name>
    <name evidence="3" type="ordered locus">NDAI_0A06110</name>
</gene>
<dbReference type="GO" id="GO:0005759">
    <property type="term" value="C:mitochondrial matrix"/>
    <property type="evidence" value="ECO:0007669"/>
    <property type="project" value="EnsemblFungi"/>
</dbReference>
<comment type="subcellular location">
    <subcellularLocation>
        <location evidence="1">Mitochondrion</location>
    </subcellularLocation>
</comment>
<dbReference type="eggNOG" id="ENOG502R6CM">
    <property type="taxonomic scope" value="Eukaryota"/>
</dbReference>
<dbReference type="EMBL" id="HE580267">
    <property type="protein sequence ID" value="CCD22766.1"/>
    <property type="molecule type" value="Genomic_DNA"/>
</dbReference>
<dbReference type="KEGG" id="ndi:NDAI_0A06110"/>
<evidence type="ECO:0000313" key="3">
    <source>
        <dbReference type="EMBL" id="CCD22766.1"/>
    </source>
</evidence>
<dbReference type="Proteomes" id="UP000000689">
    <property type="component" value="Chromosome 1"/>
</dbReference>
<name>G0W4M8_NAUDC</name>
<organism evidence="3 4">
    <name type="scientific">Naumovozyma dairenensis (strain ATCC 10597 / BCRC 20456 / CBS 421 / NBRC 0211 / NRRL Y-12639)</name>
    <name type="common">Saccharomyces dairenensis</name>
    <dbReference type="NCBI Taxonomy" id="1071378"/>
    <lineage>
        <taxon>Eukaryota</taxon>
        <taxon>Fungi</taxon>
        <taxon>Dikarya</taxon>
        <taxon>Ascomycota</taxon>
        <taxon>Saccharomycotina</taxon>
        <taxon>Saccharomycetes</taxon>
        <taxon>Saccharomycetales</taxon>
        <taxon>Saccharomycetaceae</taxon>
        <taxon>Naumovozyma</taxon>
    </lineage>
</organism>
<dbReference type="OMA" id="PVIPWDA"/>
<proteinExistence type="predicted"/>
<reference evidence="3 4" key="1">
    <citation type="journal article" date="2011" name="Proc. Natl. Acad. Sci. U.S.A.">
        <title>Evolutionary erosion of yeast sex chromosomes by mating-type switching accidents.</title>
        <authorList>
            <person name="Gordon J.L."/>
            <person name="Armisen D."/>
            <person name="Proux-Wera E."/>
            <person name="Oheigeartaigh S.S."/>
            <person name="Byrne K.P."/>
            <person name="Wolfe K.H."/>
        </authorList>
    </citation>
    <scope>NUCLEOTIDE SEQUENCE [LARGE SCALE GENOMIC DNA]</scope>
    <source>
        <strain evidence="4">ATCC 10597 / BCRC 20456 / CBS 421 / NBRC 0211 / NRRL Y-12639</strain>
    </source>
</reference>
<evidence type="ECO:0000313" key="4">
    <source>
        <dbReference type="Proteomes" id="UP000000689"/>
    </source>
</evidence>
<dbReference type="OrthoDB" id="4070119at2759"/>
<dbReference type="InterPro" id="IPR014804">
    <property type="entry name" value="Pet20-like"/>
</dbReference>
<accession>G0W4M8</accession>
<dbReference type="GeneID" id="11494271"/>
<evidence type="ECO:0000256" key="1">
    <source>
        <dbReference type="ARBA" id="ARBA00004173"/>
    </source>
</evidence>
<dbReference type="RefSeq" id="XP_003668009.1">
    <property type="nucleotide sequence ID" value="XM_003667961.1"/>
</dbReference>
<dbReference type="AlphaFoldDB" id="G0W4M8"/>
<keyword evidence="4" id="KW-1185">Reference proteome</keyword>
<evidence type="ECO:0000256" key="2">
    <source>
        <dbReference type="ARBA" id="ARBA00023128"/>
    </source>
</evidence>